<evidence type="ECO:0000313" key="26">
    <source>
        <dbReference type="EMBL" id="KAG8178829.1"/>
    </source>
</evidence>
<evidence type="ECO:0000256" key="4">
    <source>
        <dbReference type="ARBA" id="ARBA00012456"/>
    </source>
</evidence>
<keyword evidence="5" id="KW-0444">Lipid biosynthesis</keyword>
<gene>
    <name evidence="26" type="ORF">JTE90_015382</name>
</gene>
<dbReference type="Pfam" id="PF13561">
    <property type="entry name" value="adh_short_C2"/>
    <property type="match status" value="1"/>
</dbReference>
<dbReference type="SUPFAM" id="SSF51735">
    <property type="entry name" value="NAD(P)-binding Rossmann-fold domains"/>
    <property type="match status" value="1"/>
</dbReference>
<dbReference type="PANTHER" id="PTHR42760">
    <property type="entry name" value="SHORT-CHAIN DEHYDROGENASES/REDUCTASES FAMILY MEMBER"/>
    <property type="match status" value="1"/>
</dbReference>
<evidence type="ECO:0000256" key="11">
    <source>
        <dbReference type="ARBA" id="ARBA00023128"/>
    </source>
</evidence>
<dbReference type="GO" id="GO:0047035">
    <property type="term" value="F:testosterone dehydrogenase (NAD+) activity"/>
    <property type="evidence" value="ECO:0007669"/>
    <property type="project" value="UniProtKB-EC"/>
</dbReference>
<evidence type="ECO:0000256" key="22">
    <source>
        <dbReference type="ARBA" id="ARBA00081419"/>
    </source>
</evidence>
<dbReference type="CDD" id="cd05333">
    <property type="entry name" value="BKR_SDR_c"/>
    <property type="match status" value="1"/>
</dbReference>
<evidence type="ECO:0000256" key="5">
    <source>
        <dbReference type="ARBA" id="ARBA00022516"/>
    </source>
</evidence>
<dbReference type="Gene3D" id="3.40.50.720">
    <property type="entry name" value="NAD(P)-binding Rossmann-like Domain"/>
    <property type="match status" value="1"/>
</dbReference>
<dbReference type="InterPro" id="IPR002347">
    <property type="entry name" value="SDR_fam"/>
</dbReference>
<evidence type="ECO:0000256" key="24">
    <source>
        <dbReference type="ARBA" id="ARBA00083097"/>
    </source>
</evidence>
<dbReference type="GO" id="GO:0004303">
    <property type="term" value="F:estradiol 17-beta-dehydrogenase [NAD(P)+] activity"/>
    <property type="evidence" value="ECO:0007669"/>
    <property type="project" value="UniProtKB-EC"/>
</dbReference>
<keyword evidence="11" id="KW-0496">Mitochondrion</keyword>
<accession>A0AAV6U409</accession>
<evidence type="ECO:0000256" key="21">
    <source>
        <dbReference type="ARBA" id="ARBA00077835"/>
    </source>
</evidence>
<evidence type="ECO:0000256" key="2">
    <source>
        <dbReference type="ARBA" id="ARBA00005194"/>
    </source>
</evidence>
<dbReference type="PRINTS" id="PR00081">
    <property type="entry name" value="GDHRDH"/>
</dbReference>
<evidence type="ECO:0000256" key="6">
    <source>
        <dbReference type="ARBA" id="ARBA00022553"/>
    </source>
</evidence>
<dbReference type="PRINTS" id="PR00080">
    <property type="entry name" value="SDRFAMILY"/>
</dbReference>
<keyword evidence="8" id="KW-0560">Oxidoreductase</keyword>
<protein>
    <recommendedName>
        <fullName evidence="20">(3R)-3-hydroxyacyl-CoA dehydrogenase</fullName>
        <ecNumber evidence="19">1.1.1.239</ecNumber>
        <ecNumber evidence="4">1.1.1.n12</ecNumber>
    </recommendedName>
    <alternativeName>
        <fullName evidence="22">17-beta-hydroxysteroid dehydrogenase 8</fullName>
    </alternativeName>
    <alternativeName>
        <fullName evidence="21">3-ketoacyl-[acyl-carrier-protein] reductase alpha subunit</fullName>
    </alternativeName>
    <alternativeName>
        <fullName evidence="24">3-oxoacyl-[acyl-carrier-protein] reductase</fullName>
    </alternativeName>
    <alternativeName>
        <fullName evidence="25">Estradiol 17-beta-dehydrogenase 8</fullName>
    </alternativeName>
    <alternativeName>
        <fullName evidence="23">Testosterone 17-beta-dehydrogenase 8</fullName>
    </alternativeName>
</protein>
<dbReference type="Proteomes" id="UP000827092">
    <property type="component" value="Unassembled WGS sequence"/>
</dbReference>
<dbReference type="InterPro" id="IPR020904">
    <property type="entry name" value="Sc_DH/Rdtase_CS"/>
</dbReference>
<comment type="subunit">
    <text evidence="18">Heterotetramer with CBR4; contains two molecules of HSD17B8 and CBR4.</text>
</comment>
<evidence type="ECO:0000256" key="20">
    <source>
        <dbReference type="ARBA" id="ARBA00070911"/>
    </source>
</evidence>
<dbReference type="InterPro" id="IPR036291">
    <property type="entry name" value="NAD(P)-bd_dom_sf"/>
</dbReference>
<keyword evidence="10" id="KW-0443">Lipid metabolism</keyword>
<evidence type="ECO:0000256" key="12">
    <source>
        <dbReference type="ARBA" id="ARBA00023160"/>
    </source>
</evidence>
<comment type="catalytic activity">
    <reaction evidence="15">
        <text>testosterone + NAD(+) = androst-4-ene-3,17-dione + NADH + H(+)</text>
        <dbReference type="Rhea" id="RHEA:14929"/>
        <dbReference type="ChEBI" id="CHEBI:15378"/>
        <dbReference type="ChEBI" id="CHEBI:16422"/>
        <dbReference type="ChEBI" id="CHEBI:17347"/>
        <dbReference type="ChEBI" id="CHEBI:57540"/>
        <dbReference type="ChEBI" id="CHEBI:57945"/>
        <dbReference type="EC" id="1.1.1.239"/>
    </reaction>
    <physiologicalReaction direction="left-to-right" evidence="15">
        <dbReference type="Rhea" id="RHEA:14930"/>
    </physiologicalReaction>
</comment>
<dbReference type="PROSITE" id="PS00061">
    <property type="entry name" value="ADH_SHORT"/>
    <property type="match status" value="1"/>
</dbReference>
<evidence type="ECO:0000256" key="1">
    <source>
        <dbReference type="ARBA" id="ARBA00004305"/>
    </source>
</evidence>
<dbReference type="EC" id="1.1.1.239" evidence="19"/>
<dbReference type="PANTHER" id="PTHR42760:SF83">
    <property type="entry name" value="(3R)-3-HYDROXYACYL-COA DEHYDROGENASE"/>
    <property type="match status" value="1"/>
</dbReference>
<sequence length="251" mass="26700">MAGTLLLHGRVALITGGGSGIGRAVCSIFAKEGATIIAADINESAAKETVQGIIDPGKHFSHSVDVSTSESIVGLLSNIKEIGLTPDILINCAGITRDTQMLKMTESMFDDVIRVNLKGTYLMTQAISKLMIDQNIEAGSIVNISSVSAKIGNFGQCNYVASKAGVEGFTRTAARELAKYNIRCNTVMPGFIDTPMVTTVPEKVMESIKKEIPLKRLGTPEELAETCVFLASKRSSYITGCTIQVSGGLFM</sequence>
<evidence type="ECO:0000256" key="16">
    <source>
        <dbReference type="ARBA" id="ARBA00050435"/>
    </source>
</evidence>
<evidence type="ECO:0000256" key="23">
    <source>
        <dbReference type="ARBA" id="ARBA00081936"/>
    </source>
</evidence>
<evidence type="ECO:0000256" key="7">
    <source>
        <dbReference type="ARBA" id="ARBA00022832"/>
    </source>
</evidence>
<dbReference type="GO" id="GO:0048038">
    <property type="term" value="F:quinone binding"/>
    <property type="evidence" value="ECO:0007669"/>
    <property type="project" value="TreeGrafter"/>
</dbReference>
<evidence type="ECO:0000256" key="13">
    <source>
        <dbReference type="ARBA" id="ARBA00037929"/>
    </source>
</evidence>
<dbReference type="EC" id="1.1.1.n12" evidence="4"/>
<comment type="catalytic activity">
    <reaction evidence="16">
        <text>17beta-hydroxy-5alpha-androstan-3-one + NAD(+) = 5alpha-androstan-3,17-dione + NADH + H(+)</text>
        <dbReference type="Rhea" id="RHEA:41992"/>
        <dbReference type="ChEBI" id="CHEBI:15378"/>
        <dbReference type="ChEBI" id="CHEBI:15994"/>
        <dbReference type="ChEBI" id="CHEBI:16330"/>
        <dbReference type="ChEBI" id="CHEBI:57540"/>
        <dbReference type="ChEBI" id="CHEBI:57945"/>
    </reaction>
    <physiologicalReaction direction="left-to-right" evidence="16">
        <dbReference type="Rhea" id="RHEA:41993"/>
    </physiologicalReaction>
</comment>
<evidence type="ECO:0000256" key="3">
    <source>
        <dbReference type="ARBA" id="ARBA00006484"/>
    </source>
</evidence>
<proteinExistence type="inferred from homology"/>
<evidence type="ECO:0000256" key="15">
    <source>
        <dbReference type="ARBA" id="ARBA00050232"/>
    </source>
</evidence>
<name>A0AAV6U409_9ARAC</name>
<evidence type="ECO:0000256" key="8">
    <source>
        <dbReference type="ARBA" id="ARBA00023002"/>
    </source>
</evidence>
<dbReference type="NCBIfam" id="NF009466">
    <property type="entry name" value="PRK12826.1-2"/>
    <property type="match status" value="1"/>
</dbReference>
<comment type="similarity">
    <text evidence="3">Belongs to the short-chain dehydrogenases/reductases (SDR) family.</text>
</comment>
<dbReference type="GO" id="GO:0005759">
    <property type="term" value="C:mitochondrial matrix"/>
    <property type="evidence" value="ECO:0007669"/>
    <property type="project" value="UniProtKB-SubCell"/>
</dbReference>
<reference evidence="26 27" key="1">
    <citation type="journal article" date="2022" name="Nat. Ecol. Evol.">
        <title>A masculinizing supergene underlies an exaggerated male reproductive morph in a spider.</title>
        <authorList>
            <person name="Hendrickx F."/>
            <person name="De Corte Z."/>
            <person name="Sonet G."/>
            <person name="Van Belleghem S.M."/>
            <person name="Kostlbacher S."/>
            <person name="Vangestel C."/>
        </authorList>
    </citation>
    <scope>NUCLEOTIDE SEQUENCE [LARGE SCALE GENOMIC DNA]</scope>
    <source>
        <strain evidence="26">W744_W776</strain>
    </source>
</reference>
<comment type="subcellular location">
    <subcellularLocation>
        <location evidence="1">Mitochondrion matrix</location>
    </subcellularLocation>
</comment>
<comment type="pathway">
    <text evidence="13">Steroid biosynthesis; estrogen biosynthesis.</text>
</comment>
<evidence type="ECO:0000256" key="17">
    <source>
        <dbReference type="ARBA" id="ARBA00052680"/>
    </source>
</evidence>
<dbReference type="AlphaFoldDB" id="A0AAV6U409"/>
<evidence type="ECO:0000313" key="27">
    <source>
        <dbReference type="Proteomes" id="UP000827092"/>
    </source>
</evidence>
<dbReference type="FunFam" id="3.40.50.720:FF:000231">
    <property type="entry name" value="Estradiol 17-beta-dehydrogenase 8"/>
    <property type="match status" value="1"/>
</dbReference>
<keyword evidence="27" id="KW-1185">Reference proteome</keyword>
<keyword evidence="7" id="KW-0276">Fatty acid metabolism</keyword>
<evidence type="ECO:0000256" key="19">
    <source>
        <dbReference type="ARBA" id="ARBA00066822"/>
    </source>
</evidence>
<keyword evidence="6" id="KW-0597">Phosphoprotein</keyword>
<evidence type="ECO:0000256" key="25">
    <source>
        <dbReference type="ARBA" id="ARBA00083258"/>
    </source>
</evidence>
<evidence type="ECO:0000256" key="14">
    <source>
        <dbReference type="ARBA" id="ARBA00049069"/>
    </source>
</evidence>
<comment type="pathway">
    <text evidence="2">Lipid metabolism; fatty acid biosynthesis.</text>
</comment>
<comment type="caution">
    <text evidence="26">The sequence shown here is derived from an EMBL/GenBank/DDBJ whole genome shotgun (WGS) entry which is preliminary data.</text>
</comment>
<comment type="catalytic activity">
    <reaction evidence="14">
        <text>17beta-estradiol + NAD(+) = estrone + NADH + H(+)</text>
        <dbReference type="Rhea" id="RHEA:24612"/>
        <dbReference type="ChEBI" id="CHEBI:15378"/>
        <dbReference type="ChEBI" id="CHEBI:16469"/>
        <dbReference type="ChEBI" id="CHEBI:17263"/>
        <dbReference type="ChEBI" id="CHEBI:57540"/>
        <dbReference type="ChEBI" id="CHEBI:57945"/>
        <dbReference type="EC" id="1.1.1.62"/>
    </reaction>
    <physiologicalReaction direction="left-to-right" evidence="14">
        <dbReference type="Rhea" id="RHEA:24613"/>
    </physiologicalReaction>
    <physiologicalReaction direction="right-to-left" evidence="14">
        <dbReference type="Rhea" id="RHEA:24614"/>
    </physiologicalReaction>
</comment>
<organism evidence="26 27">
    <name type="scientific">Oedothorax gibbosus</name>
    <dbReference type="NCBI Taxonomy" id="931172"/>
    <lineage>
        <taxon>Eukaryota</taxon>
        <taxon>Metazoa</taxon>
        <taxon>Ecdysozoa</taxon>
        <taxon>Arthropoda</taxon>
        <taxon>Chelicerata</taxon>
        <taxon>Arachnida</taxon>
        <taxon>Araneae</taxon>
        <taxon>Araneomorphae</taxon>
        <taxon>Entelegynae</taxon>
        <taxon>Araneoidea</taxon>
        <taxon>Linyphiidae</taxon>
        <taxon>Erigoninae</taxon>
        <taxon>Oedothorax</taxon>
    </lineage>
</organism>
<dbReference type="GO" id="GO:0008210">
    <property type="term" value="P:estrogen metabolic process"/>
    <property type="evidence" value="ECO:0007669"/>
    <property type="project" value="UniProtKB-ARBA"/>
</dbReference>
<evidence type="ECO:0000256" key="9">
    <source>
        <dbReference type="ARBA" id="ARBA00023027"/>
    </source>
</evidence>
<keyword evidence="12" id="KW-0275">Fatty acid biosynthesis</keyword>
<dbReference type="GO" id="GO:0006633">
    <property type="term" value="P:fatty acid biosynthetic process"/>
    <property type="evidence" value="ECO:0007669"/>
    <property type="project" value="UniProtKB-KW"/>
</dbReference>
<evidence type="ECO:0000256" key="10">
    <source>
        <dbReference type="ARBA" id="ARBA00023098"/>
    </source>
</evidence>
<evidence type="ECO:0000256" key="18">
    <source>
        <dbReference type="ARBA" id="ARBA00065174"/>
    </source>
</evidence>
<dbReference type="EMBL" id="JAFNEN010000665">
    <property type="protein sequence ID" value="KAG8178829.1"/>
    <property type="molecule type" value="Genomic_DNA"/>
</dbReference>
<keyword evidence="9" id="KW-0520">NAD</keyword>
<comment type="catalytic activity">
    <reaction evidence="17">
        <text>a (3R)-3-hydroxyacyl-CoA + NAD(+) = a 3-oxoacyl-CoA + NADH + H(+)</text>
        <dbReference type="Rhea" id="RHEA:32711"/>
        <dbReference type="ChEBI" id="CHEBI:15378"/>
        <dbReference type="ChEBI" id="CHEBI:57319"/>
        <dbReference type="ChEBI" id="CHEBI:57540"/>
        <dbReference type="ChEBI" id="CHEBI:57945"/>
        <dbReference type="ChEBI" id="CHEBI:90726"/>
        <dbReference type="EC" id="1.1.1.n12"/>
    </reaction>
    <physiologicalReaction direction="left-to-right" evidence="17">
        <dbReference type="Rhea" id="RHEA:32712"/>
    </physiologicalReaction>
</comment>